<evidence type="ECO:0000313" key="2">
    <source>
        <dbReference type="Proteomes" id="UP001218218"/>
    </source>
</evidence>
<reference evidence="1" key="1">
    <citation type="submission" date="2023-03" db="EMBL/GenBank/DDBJ databases">
        <title>Massive genome expansion in bonnet fungi (Mycena s.s.) driven by repeated elements and novel gene families across ecological guilds.</title>
        <authorList>
            <consortium name="Lawrence Berkeley National Laboratory"/>
            <person name="Harder C.B."/>
            <person name="Miyauchi S."/>
            <person name="Viragh M."/>
            <person name="Kuo A."/>
            <person name="Thoen E."/>
            <person name="Andreopoulos B."/>
            <person name="Lu D."/>
            <person name="Skrede I."/>
            <person name="Drula E."/>
            <person name="Henrissat B."/>
            <person name="Morin E."/>
            <person name="Kohler A."/>
            <person name="Barry K."/>
            <person name="LaButti K."/>
            <person name="Morin E."/>
            <person name="Salamov A."/>
            <person name="Lipzen A."/>
            <person name="Mereny Z."/>
            <person name="Hegedus B."/>
            <person name="Baldrian P."/>
            <person name="Stursova M."/>
            <person name="Weitz H."/>
            <person name="Taylor A."/>
            <person name="Grigoriev I.V."/>
            <person name="Nagy L.G."/>
            <person name="Martin F."/>
            <person name="Kauserud H."/>
        </authorList>
    </citation>
    <scope>NUCLEOTIDE SEQUENCE</scope>
    <source>
        <strain evidence="1">CBHHK002</strain>
    </source>
</reference>
<keyword evidence="2" id="KW-1185">Reference proteome</keyword>
<sequence length="140" mass="15061">MLSSMHHDPAVRKFQPMTGELQYGDSPPPWHAASRDHLATVPPPLAVATLLVAAAVPSRPTPRHHGAVSAHPPPLRVTAPVPHLLLRRLMYFPLPRVSRALPPTVLHPVAQHSPSRIHIAAAPCSPASLRASTPVPPRDL</sequence>
<comment type="caution">
    <text evidence="1">The sequence shown here is derived from an EMBL/GenBank/DDBJ whole genome shotgun (WGS) entry which is preliminary data.</text>
</comment>
<dbReference type="AlphaFoldDB" id="A0AAD7ELT2"/>
<proteinExistence type="predicted"/>
<accession>A0AAD7ELT2</accession>
<dbReference type="Proteomes" id="UP001218218">
    <property type="component" value="Unassembled WGS sequence"/>
</dbReference>
<name>A0AAD7ELT2_9AGAR</name>
<organism evidence="1 2">
    <name type="scientific">Mycena albidolilacea</name>
    <dbReference type="NCBI Taxonomy" id="1033008"/>
    <lineage>
        <taxon>Eukaryota</taxon>
        <taxon>Fungi</taxon>
        <taxon>Dikarya</taxon>
        <taxon>Basidiomycota</taxon>
        <taxon>Agaricomycotina</taxon>
        <taxon>Agaricomycetes</taxon>
        <taxon>Agaricomycetidae</taxon>
        <taxon>Agaricales</taxon>
        <taxon>Marasmiineae</taxon>
        <taxon>Mycenaceae</taxon>
        <taxon>Mycena</taxon>
    </lineage>
</organism>
<protein>
    <submittedName>
        <fullName evidence="1">Uncharacterized protein</fullName>
    </submittedName>
</protein>
<gene>
    <name evidence="1" type="ORF">DFH08DRAFT_1083811</name>
</gene>
<dbReference type="EMBL" id="JARIHO010000034">
    <property type="protein sequence ID" value="KAJ7333402.1"/>
    <property type="molecule type" value="Genomic_DNA"/>
</dbReference>
<evidence type="ECO:0000313" key="1">
    <source>
        <dbReference type="EMBL" id="KAJ7333402.1"/>
    </source>
</evidence>